<dbReference type="InterPro" id="IPR017441">
    <property type="entry name" value="Protein_kinase_ATP_BS"/>
</dbReference>
<dbReference type="InterPro" id="IPR011009">
    <property type="entry name" value="Kinase-like_dom_sf"/>
</dbReference>
<dbReference type="Gene3D" id="1.10.510.10">
    <property type="entry name" value="Transferase(Phosphotransferase) domain 1"/>
    <property type="match status" value="1"/>
</dbReference>
<dbReference type="PROSITE" id="PS00108">
    <property type="entry name" value="PROTEIN_KINASE_ST"/>
    <property type="match status" value="1"/>
</dbReference>
<evidence type="ECO:0000259" key="6">
    <source>
        <dbReference type="PROSITE" id="PS50011"/>
    </source>
</evidence>
<dbReference type="InterPro" id="IPR000719">
    <property type="entry name" value="Prot_kinase_dom"/>
</dbReference>
<dbReference type="PANTHER" id="PTHR24347">
    <property type="entry name" value="SERINE/THREONINE-PROTEIN KINASE"/>
    <property type="match status" value="1"/>
</dbReference>
<accession>A0A7S3LKP6</accession>
<name>A0A7S3LKP6_9STRA</name>
<feature type="binding site" evidence="3">
    <location>
        <position position="57"/>
    </location>
    <ligand>
        <name>ATP</name>
        <dbReference type="ChEBI" id="CHEBI:30616"/>
    </ligand>
</feature>
<reference evidence="7" key="1">
    <citation type="submission" date="2021-01" db="EMBL/GenBank/DDBJ databases">
        <authorList>
            <person name="Corre E."/>
            <person name="Pelletier E."/>
            <person name="Niang G."/>
            <person name="Scheremetjew M."/>
            <person name="Finn R."/>
            <person name="Kale V."/>
            <person name="Holt S."/>
            <person name="Cochrane G."/>
            <person name="Meng A."/>
            <person name="Brown T."/>
            <person name="Cohen L."/>
        </authorList>
    </citation>
    <scope>NUCLEOTIDE SEQUENCE</scope>
    <source>
        <strain evidence="7">GSBS06</strain>
    </source>
</reference>
<feature type="compositionally biased region" description="Low complexity" evidence="5">
    <location>
        <begin position="422"/>
        <end position="431"/>
    </location>
</feature>
<dbReference type="FunFam" id="1.10.510.10:FF:000571">
    <property type="entry name" value="Maternal embryonic leucine zipper kinase"/>
    <property type="match status" value="1"/>
</dbReference>
<gene>
    <name evidence="7" type="ORF">ASTO00021_LOCUS2089</name>
</gene>
<evidence type="ECO:0000313" key="7">
    <source>
        <dbReference type="EMBL" id="CAE0431752.1"/>
    </source>
</evidence>
<dbReference type="GO" id="GO:0005524">
    <property type="term" value="F:ATP binding"/>
    <property type="evidence" value="ECO:0007669"/>
    <property type="project" value="UniProtKB-UniRule"/>
</dbReference>
<dbReference type="InterPro" id="IPR008271">
    <property type="entry name" value="Ser/Thr_kinase_AS"/>
</dbReference>
<evidence type="ECO:0000256" key="3">
    <source>
        <dbReference type="PROSITE-ProRule" id="PRU10141"/>
    </source>
</evidence>
<evidence type="ECO:0000256" key="2">
    <source>
        <dbReference type="ARBA" id="ARBA00022840"/>
    </source>
</evidence>
<dbReference type="SMART" id="SM00220">
    <property type="entry name" value="S_TKc"/>
    <property type="match status" value="1"/>
</dbReference>
<dbReference type="SUPFAM" id="SSF56112">
    <property type="entry name" value="Protein kinase-like (PK-like)"/>
    <property type="match status" value="1"/>
</dbReference>
<dbReference type="AlphaFoldDB" id="A0A7S3LKP6"/>
<dbReference type="EMBL" id="HBIN01003066">
    <property type="protein sequence ID" value="CAE0431752.1"/>
    <property type="molecule type" value="Transcribed_RNA"/>
</dbReference>
<keyword evidence="1 3" id="KW-0547">Nucleotide-binding</keyword>
<keyword evidence="4" id="KW-0723">Serine/threonine-protein kinase</keyword>
<comment type="similarity">
    <text evidence="4">Belongs to the protein kinase superfamily.</text>
</comment>
<keyword evidence="4" id="KW-0808">Transferase</keyword>
<protein>
    <recommendedName>
        <fullName evidence="6">Protein kinase domain-containing protein</fullName>
    </recommendedName>
</protein>
<dbReference type="GO" id="GO:0004674">
    <property type="term" value="F:protein serine/threonine kinase activity"/>
    <property type="evidence" value="ECO:0007669"/>
    <property type="project" value="UniProtKB-KW"/>
</dbReference>
<organism evidence="7">
    <name type="scientific">Aplanochytrium stocchinoi</name>
    <dbReference type="NCBI Taxonomy" id="215587"/>
    <lineage>
        <taxon>Eukaryota</taxon>
        <taxon>Sar</taxon>
        <taxon>Stramenopiles</taxon>
        <taxon>Bigyra</taxon>
        <taxon>Labyrinthulomycetes</taxon>
        <taxon>Thraustochytrida</taxon>
        <taxon>Thraustochytriidae</taxon>
        <taxon>Aplanochytrium</taxon>
    </lineage>
</organism>
<feature type="compositionally biased region" description="Polar residues" evidence="5">
    <location>
        <begin position="432"/>
        <end position="451"/>
    </location>
</feature>
<keyword evidence="4" id="KW-0418">Kinase</keyword>
<dbReference type="PROSITE" id="PS50011">
    <property type="entry name" value="PROTEIN_KINASE_DOM"/>
    <property type="match status" value="1"/>
</dbReference>
<dbReference type="PROSITE" id="PS00107">
    <property type="entry name" value="PROTEIN_KINASE_ATP"/>
    <property type="match status" value="1"/>
</dbReference>
<evidence type="ECO:0000256" key="1">
    <source>
        <dbReference type="ARBA" id="ARBA00022741"/>
    </source>
</evidence>
<feature type="domain" description="Protein kinase" evidence="6">
    <location>
        <begin position="28"/>
        <end position="292"/>
    </location>
</feature>
<evidence type="ECO:0000256" key="5">
    <source>
        <dbReference type="SAM" id="MobiDB-lite"/>
    </source>
</evidence>
<sequence>MLCCVPFRRSSPQARKFEEFTKYYEVEWTDDNIIGRGGFSKVYRGLDKQNGRTIAVKQIPRQGISNRVLKQEIKASIKVKGHPNIVDLYDVFVAKDVVILCLEYMEGDILFKRILNKGPLPEIMARKHFLKVAEALHHLHMNGIVHRDLKPENLMFDSKNVDAEIKLTDFGLCKILPEDGTEQMMKTFCGTLAYLAPEGWAAHSGNSQYGPKVDEWSFGVTLYVCLAGYHPFDPAGSGEVRTLRDNILNIRWGFNDAGWQAISEDAKDLLRKLLCPQDERLSTDQILEHRWFNLHYGNGNSTKKAIYENQRITGKRPQSEMSESLSFSSSNMNSYSIKTRDSTNVHPLKLPKLEEPAVSNEICSRTKVSHVTLPEKTKGMVASTGNTSNMTITESTILNSTNYNSEMTITSASAYSTVDMQSRMSEQSRMSDFQSPRSSSDIASQGRINMN</sequence>
<feature type="region of interest" description="Disordered" evidence="5">
    <location>
        <begin position="422"/>
        <end position="451"/>
    </location>
</feature>
<evidence type="ECO:0000256" key="4">
    <source>
        <dbReference type="RuleBase" id="RU000304"/>
    </source>
</evidence>
<keyword evidence="2 3" id="KW-0067">ATP-binding</keyword>
<proteinExistence type="inferred from homology"/>
<dbReference type="Pfam" id="PF00069">
    <property type="entry name" value="Pkinase"/>
    <property type="match status" value="1"/>
</dbReference>